<feature type="transmembrane region" description="Helical" evidence="1">
    <location>
        <begin position="84"/>
        <end position="107"/>
    </location>
</feature>
<evidence type="ECO:0000313" key="3">
    <source>
        <dbReference type="EMBL" id="SNV07192.1"/>
    </source>
</evidence>
<evidence type="ECO:0000256" key="1">
    <source>
        <dbReference type="SAM" id="Phobius"/>
    </source>
</evidence>
<feature type="transmembrane region" description="Helical" evidence="1">
    <location>
        <begin position="186"/>
        <end position="210"/>
    </location>
</feature>
<evidence type="ECO:0000313" key="4">
    <source>
        <dbReference type="Proteomes" id="UP000065822"/>
    </source>
</evidence>
<evidence type="ECO:0000313" key="5">
    <source>
        <dbReference type="Proteomes" id="UP000215539"/>
    </source>
</evidence>
<keyword evidence="4" id="KW-1185">Reference proteome</keyword>
<dbReference type="KEGG" id="chg:AXF12_04340"/>
<dbReference type="Proteomes" id="UP000065822">
    <property type="component" value="Chromosome"/>
</dbReference>
<evidence type="ECO:0008006" key="6">
    <source>
        <dbReference type="Google" id="ProtNLM"/>
    </source>
</evidence>
<dbReference type="Proteomes" id="UP000215539">
    <property type="component" value="Chromosome 1"/>
</dbReference>
<dbReference type="EMBL" id="CP014227">
    <property type="protein sequence ID" value="AMD84810.1"/>
    <property type="molecule type" value="Genomic_DNA"/>
</dbReference>
<name>A0AAX2GWN3_9FLAO</name>
<feature type="transmembrane region" description="Helical" evidence="1">
    <location>
        <begin position="9"/>
        <end position="30"/>
    </location>
</feature>
<evidence type="ECO:0000313" key="2">
    <source>
        <dbReference type="EMBL" id="AMD84810.1"/>
    </source>
</evidence>
<keyword evidence="1" id="KW-1133">Transmembrane helix</keyword>
<feature type="transmembrane region" description="Helical" evidence="1">
    <location>
        <begin position="153"/>
        <end position="174"/>
    </location>
</feature>
<dbReference type="RefSeq" id="WP_066428631.1">
    <property type="nucleotide sequence ID" value="NZ_CP014227.1"/>
</dbReference>
<reference evidence="2 4" key="1">
    <citation type="submission" date="2016-02" db="EMBL/GenBank/DDBJ databases">
        <authorList>
            <person name="Holder M.E."/>
            <person name="Ajami N.J."/>
            <person name="Petrosino J.F."/>
        </authorList>
    </citation>
    <scope>NUCLEOTIDE SEQUENCE [LARGE SCALE GENOMIC DNA]</scope>
    <source>
        <strain evidence="2 4">CCUG 32990</strain>
    </source>
</reference>
<keyword evidence="1" id="KW-0472">Membrane</keyword>
<proteinExistence type="predicted"/>
<keyword evidence="1" id="KW-0812">Transmembrane</keyword>
<feature type="transmembrane region" description="Helical" evidence="1">
    <location>
        <begin position="217"/>
        <end position="233"/>
    </location>
</feature>
<organism evidence="3 5">
    <name type="scientific">Capnocytophaga haemolytica</name>
    <dbReference type="NCBI Taxonomy" id="45243"/>
    <lineage>
        <taxon>Bacteria</taxon>
        <taxon>Pseudomonadati</taxon>
        <taxon>Bacteroidota</taxon>
        <taxon>Flavobacteriia</taxon>
        <taxon>Flavobacteriales</taxon>
        <taxon>Flavobacteriaceae</taxon>
        <taxon>Capnocytophaga</taxon>
    </lineage>
</organism>
<gene>
    <name evidence="2" type="ORF">AXF12_04340</name>
    <name evidence="3" type="ORF">SAMEA44541418_00865</name>
</gene>
<dbReference type="AlphaFoldDB" id="A0AAX2GWN3"/>
<feature type="transmembrane region" description="Helical" evidence="1">
    <location>
        <begin position="239"/>
        <end position="256"/>
    </location>
</feature>
<accession>A0AAX2GWN3</accession>
<protein>
    <recommendedName>
        <fullName evidence="6">CAAX protease</fullName>
    </recommendedName>
</protein>
<dbReference type="EMBL" id="LT906449">
    <property type="protein sequence ID" value="SNV07192.1"/>
    <property type="molecule type" value="Genomic_DNA"/>
</dbReference>
<reference evidence="3 5" key="2">
    <citation type="submission" date="2017-06" db="EMBL/GenBank/DDBJ databases">
        <authorList>
            <consortium name="Pathogen Informatics"/>
        </authorList>
    </citation>
    <scope>NUCLEOTIDE SEQUENCE [LARGE SCALE GENOMIC DNA]</scope>
    <source>
        <strain evidence="3 5">NCTC12947</strain>
    </source>
</reference>
<feature type="transmembrane region" description="Helical" evidence="1">
    <location>
        <begin position="42"/>
        <end position="63"/>
    </location>
</feature>
<feature type="transmembrane region" description="Helical" evidence="1">
    <location>
        <begin position="113"/>
        <end position="132"/>
    </location>
</feature>
<sequence>MNNSTKKALITLVSFVVYVLLSKLYYVQFWEVLSANIGDSHLSSFLVSLLLALPIAVGALLLDKAADFPRNIGLQGNIRQGLRVGWVALFTFMLLIIILSLASRYVLMIFLDFLNIFTSPSLLFFTLLTLLLDAIIDQGFIFRNLFQHTRLGVLPIVLIIALVPAVIGFIFFLSHPSYSGTTLWHTAAFVGYIFTDTLLIVLLNTFWIAWLYVEWKMNIWVVIFVQMVVNLLYMCFHNLYINALIIASVVIYTVIYKRKHKLPFEVNKDNLWVKKHKEEDDNNTQEVIRWNNV</sequence>